<dbReference type="FunFam" id="3.40.50.2000:FF:000040">
    <property type="entry name" value="UDP-glycosyltransferase 76C1"/>
    <property type="match status" value="1"/>
</dbReference>
<proteinExistence type="inferred from homology"/>
<dbReference type="Gramene" id="AUR62022808-RA">
    <property type="protein sequence ID" value="AUR62022808-RA:cds"/>
    <property type="gene ID" value="AUR62022808"/>
</dbReference>
<dbReference type="EnsemblPlants" id="AUR62022808-RA">
    <property type="protein sequence ID" value="AUR62022808-RA:cds"/>
    <property type="gene ID" value="AUR62022808"/>
</dbReference>
<dbReference type="Gene3D" id="3.40.50.2000">
    <property type="entry name" value="Glycogen Phosphorylase B"/>
    <property type="match status" value="2"/>
</dbReference>
<keyword evidence="4" id="KW-1185">Reference proteome</keyword>
<comment type="similarity">
    <text evidence="1">Belongs to the UDP-glycosyltransferase family.</text>
</comment>
<dbReference type="GO" id="GO:0080044">
    <property type="term" value="F:quercetin 7-O-glucosyltransferase activity"/>
    <property type="evidence" value="ECO:0007669"/>
    <property type="project" value="TreeGrafter"/>
</dbReference>
<evidence type="ECO:0000256" key="1">
    <source>
        <dbReference type="ARBA" id="ARBA00009995"/>
    </source>
</evidence>
<evidence type="ECO:0000313" key="4">
    <source>
        <dbReference type="Proteomes" id="UP000596660"/>
    </source>
</evidence>
<reference evidence="3" key="2">
    <citation type="submission" date="2021-03" db="UniProtKB">
        <authorList>
            <consortium name="EnsemblPlants"/>
        </authorList>
    </citation>
    <scope>IDENTIFICATION</scope>
</reference>
<dbReference type="RefSeq" id="XP_021732381.1">
    <property type="nucleotide sequence ID" value="XM_021876689.1"/>
</dbReference>
<dbReference type="GO" id="GO:0080043">
    <property type="term" value="F:quercetin 3-O-glucosyltransferase activity"/>
    <property type="evidence" value="ECO:0007669"/>
    <property type="project" value="TreeGrafter"/>
</dbReference>
<dbReference type="GeneID" id="110699197"/>
<dbReference type="PANTHER" id="PTHR11926">
    <property type="entry name" value="GLUCOSYL/GLUCURONOSYL TRANSFERASES"/>
    <property type="match status" value="1"/>
</dbReference>
<dbReference type="SUPFAM" id="SSF53756">
    <property type="entry name" value="UDP-Glycosyltransferase/glycogen phosphorylase"/>
    <property type="match status" value="1"/>
</dbReference>
<reference evidence="3" key="1">
    <citation type="journal article" date="2017" name="Nature">
        <title>The genome of Chenopodium quinoa.</title>
        <authorList>
            <person name="Jarvis D.E."/>
            <person name="Ho Y.S."/>
            <person name="Lightfoot D.J."/>
            <person name="Schmoeckel S.M."/>
            <person name="Li B."/>
            <person name="Borm T.J.A."/>
            <person name="Ohyanagi H."/>
            <person name="Mineta K."/>
            <person name="Michell C.T."/>
            <person name="Saber N."/>
            <person name="Kharbatia N.M."/>
            <person name="Rupper R.R."/>
            <person name="Sharp A.R."/>
            <person name="Dally N."/>
            <person name="Boughton B.A."/>
            <person name="Woo Y.H."/>
            <person name="Gao G."/>
            <person name="Schijlen E.G.W.M."/>
            <person name="Guo X."/>
            <person name="Momin A.A."/>
            <person name="Negrao S."/>
            <person name="Al-Babili S."/>
            <person name="Gehring C."/>
            <person name="Roessner U."/>
            <person name="Jung C."/>
            <person name="Murphy K."/>
            <person name="Arold S.T."/>
            <person name="Gojobori T."/>
            <person name="van der Linden C.G."/>
            <person name="van Loo E.N."/>
            <person name="Jellen E.N."/>
            <person name="Maughan P.J."/>
            <person name="Tester M."/>
        </authorList>
    </citation>
    <scope>NUCLEOTIDE SEQUENCE [LARGE SCALE GENOMIC DNA]</scope>
    <source>
        <strain evidence="3">cv. PI 614886</strain>
    </source>
</reference>
<gene>
    <name evidence="3" type="primary">LOC110699197</name>
</gene>
<organism evidence="3 4">
    <name type="scientific">Chenopodium quinoa</name>
    <name type="common">Quinoa</name>
    <dbReference type="NCBI Taxonomy" id="63459"/>
    <lineage>
        <taxon>Eukaryota</taxon>
        <taxon>Viridiplantae</taxon>
        <taxon>Streptophyta</taxon>
        <taxon>Embryophyta</taxon>
        <taxon>Tracheophyta</taxon>
        <taxon>Spermatophyta</taxon>
        <taxon>Magnoliopsida</taxon>
        <taxon>eudicotyledons</taxon>
        <taxon>Gunneridae</taxon>
        <taxon>Pentapetalae</taxon>
        <taxon>Caryophyllales</taxon>
        <taxon>Chenopodiaceae</taxon>
        <taxon>Chenopodioideae</taxon>
        <taxon>Atripliceae</taxon>
        <taxon>Chenopodium</taxon>
    </lineage>
</organism>
<dbReference type="Pfam" id="PF00201">
    <property type="entry name" value="UDPGT"/>
    <property type="match status" value="1"/>
</dbReference>
<dbReference type="PANTHER" id="PTHR11926:SF1374">
    <property type="entry name" value="UDP-GLYCOSYLTRANSFERASE 76F1-RELATED"/>
    <property type="match status" value="1"/>
</dbReference>
<dbReference type="InterPro" id="IPR002213">
    <property type="entry name" value="UDP_glucos_trans"/>
</dbReference>
<dbReference type="OMA" id="SITWLNT"/>
<evidence type="ECO:0000256" key="2">
    <source>
        <dbReference type="ARBA" id="ARBA00022679"/>
    </source>
</evidence>
<dbReference type="OrthoDB" id="5835829at2759"/>
<accession>A0A803M3K9</accession>
<dbReference type="Proteomes" id="UP000596660">
    <property type="component" value="Unplaced"/>
</dbReference>
<evidence type="ECO:0000313" key="3">
    <source>
        <dbReference type="EnsemblPlants" id="AUR62022808-RA:cds"/>
    </source>
</evidence>
<dbReference type="KEGG" id="cqi:110699197"/>
<name>A0A803M3K9_CHEQI</name>
<dbReference type="AlphaFoldDB" id="A0A803M3K9"/>
<protein>
    <submittedName>
        <fullName evidence="3">Uncharacterized protein</fullName>
    </submittedName>
</protein>
<dbReference type="CDD" id="cd03784">
    <property type="entry name" value="GT1_Gtf-like"/>
    <property type="match status" value="1"/>
</dbReference>
<sequence length="461" mass="51923">MEKQDSKLGCRVILLPHPYVGHTTPMFNLGYALYSKGFSINIIQTRLNSYDQTAFPNFTFHYMEGGQWSLETLASSFDPWEIVTLLNKRFSAPFRVSLTQVLEDATKGTEPVACLISDPIWDFAGTVADEFYLPRLALRTGGLLAFVLYESLPLLRQKGYFSLQESEQETTVLEFPPLKVKDLPSDANHDKIAAVVKEAKSYHLGFVCNTFKELEGSLLDQFGRSVPGIPVFPVGPLHIYPSTSMGGKHNQDHSSITWLNTQAPNSVLYVCFGTIAAISKDQFEEIAWGLANSKQPFLWVVRPRMINGSDTDEDKLPENFLEAVSGRGYIVTWAPQLEVLAHPSVGGFWTHCGWNSTIESISKGVPMICFPFFGDQKMNTRHVSDILRIRLYLEKGLERQDIESAIRRLMLEKEGNEMRERIAALKEKAHSCLMEGGSSYEALDQLTNHIISFRGTERPRI</sequence>
<keyword evidence="2" id="KW-0808">Transferase</keyword>